<dbReference type="GO" id="GO:0008285">
    <property type="term" value="P:negative regulation of cell population proliferation"/>
    <property type="evidence" value="ECO:0007669"/>
    <property type="project" value="InterPro"/>
</dbReference>
<evidence type="ECO:0000256" key="2">
    <source>
        <dbReference type="ARBA" id="ARBA00022473"/>
    </source>
</evidence>
<comment type="caution">
    <text evidence="9">The sequence shown here is derived from an EMBL/GenBank/DDBJ whole genome shotgun (WGS) entry which is preliminary data.</text>
</comment>
<dbReference type="GO" id="GO:0048367">
    <property type="term" value="P:shoot system development"/>
    <property type="evidence" value="ECO:0007669"/>
    <property type="project" value="UniProtKB-ARBA"/>
</dbReference>
<evidence type="ECO:0000313" key="9">
    <source>
        <dbReference type="EMBL" id="KAA3489636.1"/>
    </source>
</evidence>
<evidence type="ECO:0000256" key="8">
    <source>
        <dbReference type="SAM" id="MobiDB-lite"/>
    </source>
</evidence>
<dbReference type="OrthoDB" id="1000275at2759"/>
<dbReference type="GO" id="GO:0005886">
    <property type="term" value="C:plasma membrane"/>
    <property type="evidence" value="ECO:0007669"/>
    <property type="project" value="UniProtKB-SubCell"/>
</dbReference>
<feature type="compositionally biased region" description="Low complexity" evidence="8">
    <location>
        <begin position="14"/>
        <end position="59"/>
    </location>
</feature>
<dbReference type="EMBL" id="SMMG02000001">
    <property type="protein sequence ID" value="KAA3489636.1"/>
    <property type="molecule type" value="Genomic_DNA"/>
</dbReference>
<evidence type="ECO:0000256" key="4">
    <source>
        <dbReference type="ARBA" id="ARBA00022692"/>
    </source>
</evidence>
<dbReference type="Proteomes" id="UP000325315">
    <property type="component" value="Unassembled WGS sequence"/>
</dbReference>
<evidence type="ECO:0000256" key="5">
    <source>
        <dbReference type="ARBA" id="ARBA00022989"/>
    </source>
</evidence>
<name>A0A5B6X7S5_9ROSI</name>
<evidence type="ECO:0000256" key="1">
    <source>
        <dbReference type="ARBA" id="ARBA00004162"/>
    </source>
</evidence>
<keyword evidence="10" id="KW-1185">Reference proteome</keyword>
<dbReference type="PANTHER" id="PTHR47596:SF2">
    <property type="entry name" value="SMALL POLYPEPTIDE DEVIL 9"/>
    <property type="match status" value="1"/>
</dbReference>
<feature type="compositionally biased region" description="Basic and acidic residues" evidence="8">
    <location>
        <begin position="1"/>
        <end position="13"/>
    </location>
</feature>
<keyword evidence="2" id="KW-0217">Developmental protein</keyword>
<keyword evidence="5" id="KW-1133">Transmembrane helix</keyword>
<dbReference type="InterPro" id="IPR012552">
    <property type="entry name" value="DVL"/>
</dbReference>
<reference evidence="10" key="1">
    <citation type="journal article" date="2019" name="Plant Biotechnol. J.">
        <title>Genome sequencing of the Australian wild diploid species Gossypium australe highlights disease resistance and delayed gland morphogenesis.</title>
        <authorList>
            <person name="Cai Y."/>
            <person name="Cai X."/>
            <person name="Wang Q."/>
            <person name="Wang P."/>
            <person name="Zhang Y."/>
            <person name="Cai C."/>
            <person name="Xu Y."/>
            <person name="Wang K."/>
            <person name="Zhou Z."/>
            <person name="Wang C."/>
            <person name="Geng S."/>
            <person name="Li B."/>
            <person name="Dong Q."/>
            <person name="Hou Y."/>
            <person name="Wang H."/>
            <person name="Ai P."/>
            <person name="Liu Z."/>
            <person name="Yi F."/>
            <person name="Sun M."/>
            <person name="An G."/>
            <person name="Cheng J."/>
            <person name="Zhang Y."/>
            <person name="Shi Q."/>
            <person name="Xie Y."/>
            <person name="Shi X."/>
            <person name="Chang Y."/>
            <person name="Huang F."/>
            <person name="Chen Y."/>
            <person name="Hong S."/>
            <person name="Mi L."/>
            <person name="Sun Q."/>
            <person name="Zhang L."/>
            <person name="Zhou B."/>
            <person name="Peng R."/>
            <person name="Zhang X."/>
            <person name="Liu F."/>
        </authorList>
    </citation>
    <scope>NUCLEOTIDE SEQUENCE [LARGE SCALE GENOMIC DNA]</scope>
    <source>
        <strain evidence="10">cv. PA1801</strain>
    </source>
</reference>
<organism evidence="9 10">
    <name type="scientific">Gossypium australe</name>
    <dbReference type="NCBI Taxonomy" id="47621"/>
    <lineage>
        <taxon>Eukaryota</taxon>
        <taxon>Viridiplantae</taxon>
        <taxon>Streptophyta</taxon>
        <taxon>Embryophyta</taxon>
        <taxon>Tracheophyta</taxon>
        <taxon>Spermatophyta</taxon>
        <taxon>Magnoliopsida</taxon>
        <taxon>eudicotyledons</taxon>
        <taxon>Gunneridae</taxon>
        <taxon>Pentapetalae</taxon>
        <taxon>rosids</taxon>
        <taxon>malvids</taxon>
        <taxon>Malvales</taxon>
        <taxon>Malvaceae</taxon>
        <taxon>Malvoideae</taxon>
        <taxon>Gossypium</taxon>
    </lineage>
</organism>
<evidence type="ECO:0000313" key="10">
    <source>
        <dbReference type="Proteomes" id="UP000325315"/>
    </source>
</evidence>
<proteinExistence type="inferred from homology"/>
<accession>A0A5B6X7S5</accession>
<evidence type="ECO:0000256" key="7">
    <source>
        <dbReference type="ARBA" id="ARBA00024340"/>
    </source>
</evidence>
<keyword evidence="3" id="KW-1003">Cell membrane</keyword>
<dbReference type="Pfam" id="PF08137">
    <property type="entry name" value="DVL"/>
    <property type="match status" value="1"/>
</dbReference>
<keyword evidence="6" id="KW-0472">Membrane</keyword>
<evidence type="ECO:0000256" key="3">
    <source>
        <dbReference type="ARBA" id="ARBA00022475"/>
    </source>
</evidence>
<gene>
    <name evidence="9" type="ORF">EPI10_033223</name>
</gene>
<dbReference type="InterPro" id="IPR052692">
    <property type="entry name" value="DVL_RTFL_polypeptides"/>
</dbReference>
<evidence type="ECO:0000256" key="6">
    <source>
        <dbReference type="ARBA" id="ARBA00023136"/>
    </source>
</evidence>
<keyword evidence="4" id="KW-0812">Transmembrane</keyword>
<comment type="subcellular location">
    <subcellularLocation>
        <location evidence="1">Cell membrane</location>
        <topology evidence="1">Single-pass membrane protein</topology>
    </subcellularLocation>
</comment>
<protein>
    <submittedName>
        <fullName evidence="9">DVL domain-containing protein</fullName>
    </submittedName>
</protein>
<dbReference type="AlphaFoldDB" id="A0A5B6X7S5"/>
<sequence length="163" mass="17889">MDEKWKLSKKEASGSHCSSSSKFSLPRSFSTKSISSKSPLLRSSSQKNSCSSSSSSSSSKCALPRSYSQKTSISRKCSSLAKEQKARFYIMRRYLNQSRSQKPGGLLKIDPFAVAFGCYHYNNRKSLAIGSALGMKNHLFALSEKKEAGNECSAKSVEAKTMD</sequence>
<dbReference type="PANTHER" id="PTHR47596">
    <property type="entry name" value="DVL13"/>
    <property type="match status" value="1"/>
</dbReference>
<comment type="similarity">
    <text evidence="7">Belongs to the DVL/RTFL small polypeptides family.</text>
</comment>
<feature type="region of interest" description="Disordered" evidence="8">
    <location>
        <begin position="1"/>
        <end position="73"/>
    </location>
</feature>